<dbReference type="AlphaFoldDB" id="A0A7V7GR33"/>
<evidence type="ECO:0000313" key="1">
    <source>
        <dbReference type="EMBL" id="KAA0692369.1"/>
    </source>
</evidence>
<sequence length="957" mass="105981">MPKRTKMVAVSLLVGLFVYTLLGFLLLPGVALHLINQQLEKRLTVPAQLEQLEFNPFTLELEAGKLVVGAKEQPDLAWRRLYANLEWKSLWSGAVHLAELKLERAHVQILFDEQGTLNLAQLIDPADSQEQAQEESAASEPFPVRIEHLALIQNSLYFEDQRPTDQVTFAYDAINLELRNLSTVTQDDANMTLAASGPDGAKLDWQGTLSISPLSSTGQLSISDAQLGTFWPYVREQLPLVLSQGNMGFSSDYHLDMSAALELTLENTQIDLRELAIQDLDQQPLLQLEQITVSDTQVDLAARQVRIGKLASSAVQAWIERSEEGELNWLRVFATSEQPEDPASEPWRVLLNQAQLSQNQLHLTDRQPDEDVTLLLSPLELEIAEFDSLGNTPFSLILSTGVGERGQLTAEGQAQISPLSADLKVTTQSLDLRLAQAYLAPFVRMELRSGRLDSTLDVAIDAGEPLNLGINGTAKVDQLHILDTVRNRDLLKWEALQLDGIAFQDNALAIERAALVQPYGRFIINQDLSTNIDELIIAQPDPASAKAEDAEGADREPLAIRIGSVRIEDGSANFADFSLRPPFGTAIAQLNGQIGTLDNQSDQPAEVDITGNVDRYAPVTIKGSVTPFDPLNSLDITTRFRNVELTTLTPYSSKFAGYRIRKGRLNLDLHYRIEQGQLSAENKVLLEDLQLGERVDSPDAVDLPVRLAVALLKDSRGNIDIELPISGDLNNPEFSVMPIIWQTLGNLMQRAVQAPFKMLANLVSGSNDADLSQIGFQPGSAELDEQAKQALDTLATALRDRPGLLLEVEGMSAPAKDGPLIGEQRLEREFQQRKLRQLQERGEEVPEDASQLTVAEEDKREMLENIYQTRLKQDIPADWQALPAEERESNLRQAITSQWGQNTAILRRLAQQRNDAIKAYLVDNANLEASRVYLLDVGTQAEAEGEQVFTKLELGSE</sequence>
<dbReference type="PANTHER" id="PTHR30441:SF8">
    <property type="entry name" value="DUF748 DOMAIN-CONTAINING PROTEIN"/>
    <property type="match status" value="1"/>
</dbReference>
<dbReference type="Proteomes" id="UP000463138">
    <property type="component" value="Unassembled WGS sequence"/>
</dbReference>
<name>A0A7V7GR33_9GAMM</name>
<dbReference type="RefSeq" id="WP_149333606.1">
    <property type="nucleotide sequence ID" value="NZ_QOVF01000006.1"/>
</dbReference>
<keyword evidence="2" id="KW-1185">Reference proteome</keyword>
<dbReference type="InterPro" id="IPR052894">
    <property type="entry name" value="AsmA-related"/>
</dbReference>
<dbReference type="InterPro" id="IPR036737">
    <property type="entry name" value="OmpA-like_sf"/>
</dbReference>
<protein>
    <submittedName>
        <fullName evidence="1">DUF748 domain-containing protein</fullName>
    </submittedName>
</protein>
<reference evidence="1 2" key="1">
    <citation type="submission" date="2018-07" db="EMBL/GenBank/DDBJ databases">
        <title>Pseudomonas laoshanensis sp. nov., isolated from soil.</title>
        <authorList>
            <person name="Sun J."/>
            <person name="Yu L."/>
            <person name="Wang M."/>
            <person name="Zhang C."/>
        </authorList>
    </citation>
    <scope>NUCLEOTIDE SEQUENCE [LARGE SCALE GENOMIC DNA]</scope>
    <source>
        <strain evidence="1 2">Y22</strain>
    </source>
</reference>
<organism evidence="1 2">
    <name type="scientific">Halopseudomonas laoshanensis</name>
    <dbReference type="NCBI Taxonomy" id="2268758"/>
    <lineage>
        <taxon>Bacteria</taxon>
        <taxon>Pseudomonadati</taxon>
        <taxon>Pseudomonadota</taxon>
        <taxon>Gammaproteobacteria</taxon>
        <taxon>Pseudomonadales</taxon>
        <taxon>Pseudomonadaceae</taxon>
        <taxon>Halopseudomonas</taxon>
    </lineage>
</organism>
<evidence type="ECO:0000313" key="2">
    <source>
        <dbReference type="Proteomes" id="UP000463138"/>
    </source>
</evidence>
<dbReference type="Gene3D" id="3.30.1330.60">
    <property type="entry name" value="OmpA-like domain"/>
    <property type="match status" value="1"/>
</dbReference>
<proteinExistence type="predicted"/>
<gene>
    <name evidence="1" type="ORF">DT594_15495</name>
</gene>
<dbReference type="Pfam" id="PF05359">
    <property type="entry name" value="DUF748"/>
    <property type="match status" value="1"/>
</dbReference>
<dbReference type="GO" id="GO:0090313">
    <property type="term" value="P:regulation of protein targeting to membrane"/>
    <property type="evidence" value="ECO:0007669"/>
    <property type="project" value="TreeGrafter"/>
</dbReference>
<dbReference type="InterPro" id="IPR008023">
    <property type="entry name" value="DUF748"/>
</dbReference>
<accession>A0A7V7GR33</accession>
<dbReference type="PANTHER" id="PTHR30441">
    <property type="entry name" value="DUF748 DOMAIN-CONTAINING PROTEIN"/>
    <property type="match status" value="1"/>
</dbReference>
<dbReference type="EMBL" id="QOVF01000006">
    <property type="protein sequence ID" value="KAA0692369.1"/>
    <property type="molecule type" value="Genomic_DNA"/>
</dbReference>
<dbReference type="GO" id="GO:0005886">
    <property type="term" value="C:plasma membrane"/>
    <property type="evidence" value="ECO:0007669"/>
    <property type="project" value="TreeGrafter"/>
</dbReference>
<dbReference type="OrthoDB" id="9757969at2"/>
<comment type="caution">
    <text evidence="1">The sequence shown here is derived from an EMBL/GenBank/DDBJ whole genome shotgun (WGS) entry which is preliminary data.</text>
</comment>